<feature type="transmembrane region" description="Helical" evidence="6">
    <location>
        <begin position="122"/>
        <end position="149"/>
    </location>
</feature>
<evidence type="ECO:0000256" key="4">
    <source>
        <dbReference type="ARBA" id="ARBA00022989"/>
    </source>
</evidence>
<dbReference type="PANTHER" id="PTHR30482:SF10">
    <property type="entry name" value="HIGH-AFFINITY BRANCHED-CHAIN AMINO ACID TRANSPORT PROTEIN BRAE"/>
    <property type="match status" value="1"/>
</dbReference>
<keyword evidence="2" id="KW-1003">Cell membrane</keyword>
<name>A0A1C5JNL2_9ACTN</name>
<dbReference type="Proteomes" id="UP000198221">
    <property type="component" value="Chromosome I"/>
</dbReference>
<feature type="transmembrane region" description="Helical" evidence="6">
    <location>
        <begin position="21"/>
        <end position="48"/>
    </location>
</feature>
<organism evidence="7 8">
    <name type="scientific">Micromonospora inositola</name>
    <dbReference type="NCBI Taxonomy" id="47865"/>
    <lineage>
        <taxon>Bacteria</taxon>
        <taxon>Bacillati</taxon>
        <taxon>Actinomycetota</taxon>
        <taxon>Actinomycetes</taxon>
        <taxon>Micromonosporales</taxon>
        <taxon>Micromonosporaceae</taxon>
        <taxon>Micromonospora</taxon>
    </lineage>
</organism>
<dbReference type="RefSeq" id="WP_089014464.1">
    <property type="nucleotide sequence ID" value="NZ_LT607754.1"/>
</dbReference>
<reference evidence="8" key="1">
    <citation type="submission" date="2016-06" db="EMBL/GenBank/DDBJ databases">
        <authorList>
            <person name="Varghese N."/>
            <person name="Submissions Spin"/>
        </authorList>
    </citation>
    <scope>NUCLEOTIDE SEQUENCE [LARGE SCALE GENOMIC DNA]</scope>
    <source>
        <strain evidence="8">DSM 43819</strain>
    </source>
</reference>
<evidence type="ECO:0000256" key="5">
    <source>
        <dbReference type="ARBA" id="ARBA00023136"/>
    </source>
</evidence>
<dbReference type="GO" id="GO:0005886">
    <property type="term" value="C:plasma membrane"/>
    <property type="evidence" value="ECO:0007669"/>
    <property type="project" value="UniProtKB-SubCell"/>
</dbReference>
<dbReference type="PANTHER" id="PTHR30482">
    <property type="entry name" value="HIGH-AFFINITY BRANCHED-CHAIN AMINO ACID TRANSPORT SYSTEM PERMEASE"/>
    <property type="match status" value="1"/>
</dbReference>
<dbReference type="EMBL" id="LT607754">
    <property type="protein sequence ID" value="SCG72107.1"/>
    <property type="molecule type" value="Genomic_DNA"/>
</dbReference>
<comment type="subcellular location">
    <subcellularLocation>
        <location evidence="1">Cell membrane</location>
        <topology evidence="1">Multi-pass membrane protein</topology>
    </subcellularLocation>
</comment>
<dbReference type="Pfam" id="PF02653">
    <property type="entry name" value="BPD_transp_2"/>
    <property type="match status" value="1"/>
</dbReference>
<evidence type="ECO:0000256" key="1">
    <source>
        <dbReference type="ARBA" id="ARBA00004651"/>
    </source>
</evidence>
<feature type="transmembrane region" description="Helical" evidence="6">
    <location>
        <begin position="96"/>
        <end position="116"/>
    </location>
</feature>
<evidence type="ECO:0000313" key="8">
    <source>
        <dbReference type="Proteomes" id="UP000198221"/>
    </source>
</evidence>
<dbReference type="AlphaFoldDB" id="A0A1C5JNL2"/>
<sequence length="300" mass="31560">MTEPLMVFDSWFATNETTVQNVLIAALLAFSVQVALRAGIFSLAGIGFYAIGSYSAGLLSRDGHSTPVAVAAAMAIAAVVSLVLAFMLVRLRSLYLAMATVSFDLIVVVVATNWHVTGAALGIYGIPLAITTAQMGVTVAVAAAGLMLLERGTIGRTYDAIREDEELAQSFAVNVQSYRRLAFVVSGVLGALAGSFHALSYGSVLPGDAGFSSVVLALTMVIIGGSASWFGALLGAVVLTWVPLVLTFIGDWWDAVYGGLLVLVACYLPNGLLGAVRHLRRLRLPARRQVASEHTTLERA</sequence>
<feature type="transmembrane region" description="Helical" evidence="6">
    <location>
        <begin position="68"/>
        <end position="89"/>
    </location>
</feature>
<dbReference type="GO" id="GO:0015658">
    <property type="term" value="F:branched-chain amino acid transmembrane transporter activity"/>
    <property type="evidence" value="ECO:0007669"/>
    <property type="project" value="InterPro"/>
</dbReference>
<evidence type="ECO:0000256" key="3">
    <source>
        <dbReference type="ARBA" id="ARBA00022692"/>
    </source>
</evidence>
<feature type="transmembrane region" description="Helical" evidence="6">
    <location>
        <begin position="230"/>
        <end position="249"/>
    </location>
</feature>
<evidence type="ECO:0000256" key="2">
    <source>
        <dbReference type="ARBA" id="ARBA00022475"/>
    </source>
</evidence>
<feature type="transmembrane region" description="Helical" evidence="6">
    <location>
        <begin position="205"/>
        <end position="223"/>
    </location>
</feature>
<feature type="transmembrane region" description="Helical" evidence="6">
    <location>
        <begin position="255"/>
        <end position="279"/>
    </location>
</feature>
<keyword evidence="5 6" id="KW-0472">Membrane</keyword>
<evidence type="ECO:0000313" key="7">
    <source>
        <dbReference type="EMBL" id="SCG72107.1"/>
    </source>
</evidence>
<feature type="transmembrane region" description="Helical" evidence="6">
    <location>
        <begin position="181"/>
        <end position="199"/>
    </location>
</feature>
<keyword evidence="8" id="KW-1185">Reference proteome</keyword>
<dbReference type="InterPro" id="IPR043428">
    <property type="entry name" value="LivM-like"/>
</dbReference>
<protein>
    <submittedName>
        <fullName evidence="7">Amino acid/amide ABC transporter membrane protein 2, HAAT family</fullName>
    </submittedName>
</protein>
<gene>
    <name evidence="7" type="ORF">GA0070613_5025</name>
</gene>
<dbReference type="OrthoDB" id="9814461at2"/>
<dbReference type="InterPro" id="IPR001851">
    <property type="entry name" value="ABC_transp_permease"/>
</dbReference>
<keyword evidence="4 6" id="KW-1133">Transmembrane helix</keyword>
<keyword evidence="3 6" id="KW-0812">Transmembrane</keyword>
<dbReference type="CDD" id="cd06581">
    <property type="entry name" value="TM_PBP1_LivM_like"/>
    <property type="match status" value="1"/>
</dbReference>
<accession>A0A1C5JNL2</accession>
<evidence type="ECO:0000256" key="6">
    <source>
        <dbReference type="SAM" id="Phobius"/>
    </source>
</evidence>
<proteinExistence type="predicted"/>